<accession>A0A386PPW4</accession>
<dbReference type="SUPFAM" id="SSF68906">
    <property type="entry name" value="SAP domain"/>
    <property type="match status" value="1"/>
</dbReference>
<dbReference type="Proteomes" id="UP000267208">
    <property type="component" value="Chromosome"/>
</dbReference>
<reference evidence="3" key="1">
    <citation type="submission" date="2018-08" db="EMBL/GenBank/DDBJ databases">
        <title>Genome of Lactobacillus sp. HBUAS52074.</title>
        <authorList>
            <person name="Guo Z."/>
            <person name="Zhang Z.D."/>
        </authorList>
    </citation>
    <scope>NUCLEOTIDE SEQUENCE [LARGE SCALE GENOMIC DNA]</scope>
    <source>
        <strain evidence="3">HBUAS52074</strain>
    </source>
</reference>
<dbReference type="InterPro" id="IPR036361">
    <property type="entry name" value="SAP_dom_sf"/>
</dbReference>
<dbReference type="EMBL" id="CP031933">
    <property type="protein sequence ID" value="AYE37806.1"/>
    <property type="molecule type" value="Genomic_DNA"/>
</dbReference>
<organism evidence="2 3">
    <name type="scientific">Companilactobacillus zhachilii</name>
    <dbReference type="NCBI Taxonomy" id="2304606"/>
    <lineage>
        <taxon>Bacteria</taxon>
        <taxon>Bacillati</taxon>
        <taxon>Bacillota</taxon>
        <taxon>Bacilli</taxon>
        <taxon>Lactobacillales</taxon>
        <taxon>Lactobacillaceae</taxon>
        <taxon>Companilactobacillus</taxon>
    </lineage>
</organism>
<dbReference type="PROSITE" id="PS50800">
    <property type="entry name" value="SAP"/>
    <property type="match status" value="1"/>
</dbReference>
<feature type="domain" description="SAP" evidence="1">
    <location>
        <begin position="20"/>
        <end position="54"/>
    </location>
</feature>
<dbReference type="InterPro" id="IPR003034">
    <property type="entry name" value="SAP_dom"/>
</dbReference>
<evidence type="ECO:0000313" key="3">
    <source>
        <dbReference type="Proteomes" id="UP000267208"/>
    </source>
</evidence>
<dbReference type="OrthoDB" id="9778090at2"/>
<name>A0A386PPW4_9LACO</name>
<dbReference type="KEGG" id="lzh:D1B17_03820"/>
<dbReference type="AlphaFoldDB" id="A0A386PPW4"/>
<dbReference type="Pfam" id="PF18953">
    <property type="entry name" value="SAP_new25"/>
    <property type="match status" value="1"/>
</dbReference>
<proteinExistence type="predicted"/>
<evidence type="ECO:0000313" key="2">
    <source>
        <dbReference type="EMBL" id="AYE37806.1"/>
    </source>
</evidence>
<evidence type="ECO:0000259" key="1">
    <source>
        <dbReference type="PROSITE" id="PS50800"/>
    </source>
</evidence>
<dbReference type="RefSeq" id="WP_120142054.1">
    <property type="nucleotide sequence ID" value="NZ_CP031933.2"/>
</dbReference>
<sequence length="197" mass="22789">MSLPIEDIKNYHLSQNEFESMYFYKTELQTICRNLNLNTSGTKFDLNQRIIKYLNHDPQTNGPSSQHNGITTDLKLSTKIINGVKLNQQLRNFMANYYGKETFKFSKEMAVTFRETKANNDSSITIQTLIDINDGKVSVNTDKDDASYQWNQFVKDFCADLATKPIQNKLKSAAILWKLVKTKADKRYSHNLLKYLP</sequence>
<keyword evidence="3" id="KW-1185">Reference proteome</keyword>
<gene>
    <name evidence="2" type="ORF">D1B17_03820</name>
</gene>
<protein>
    <recommendedName>
        <fullName evidence="1">SAP domain-containing protein</fullName>
    </recommendedName>
</protein>